<accession>A0A941W6N5</accession>
<dbReference type="InterPro" id="IPR011990">
    <property type="entry name" value="TPR-like_helical_dom_sf"/>
</dbReference>
<dbReference type="EMBL" id="JAANXD010000080">
    <property type="protein sequence ID" value="MBS1259090.1"/>
    <property type="molecule type" value="Genomic_DNA"/>
</dbReference>
<comment type="caution">
    <text evidence="1">The sequence shown here is derived from an EMBL/GenBank/DDBJ whole genome shotgun (WGS) entry which is preliminary data.</text>
</comment>
<name>A0A941W6N5_9BACT</name>
<evidence type="ECO:0000313" key="2">
    <source>
        <dbReference type="Proteomes" id="UP000722750"/>
    </source>
</evidence>
<dbReference type="Proteomes" id="UP000722750">
    <property type="component" value="Unassembled WGS sequence"/>
</dbReference>
<dbReference type="SUPFAM" id="SSF48452">
    <property type="entry name" value="TPR-like"/>
    <property type="match status" value="1"/>
</dbReference>
<sequence length="233" mass="26834">MEVQSQLNKRINWSHAGEKSSGISKYYSEIIRLPDRPVRTAYPGRQMAGGPYPVMNNTITNKIASTKDRQLNDQLAILERNMERKIDDTNFGDIYSRYVILAWQYGETGRAINFFKVLAERHPESPNALAALGTITYGWRGQILLQKGLDCIEGAIGIDNDNFFSRINYATFTAYFPNGFVKSMHDLSILRRNEEAFPQRLNLINRRINYICSQHGHDRMPAEYIEPVIKQRL</sequence>
<gene>
    <name evidence="1" type="ORF">MAG551_02156</name>
</gene>
<dbReference type="AlphaFoldDB" id="A0A941W6N5"/>
<evidence type="ECO:0008006" key="3">
    <source>
        <dbReference type="Google" id="ProtNLM"/>
    </source>
</evidence>
<evidence type="ECO:0000313" key="1">
    <source>
        <dbReference type="EMBL" id="MBS1259090.1"/>
    </source>
</evidence>
<organism evidence="1 2">
    <name type="scientific">Candidatus Scalindua arabica</name>
    <dbReference type="NCBI Taxonomy" id="1127984"/>
    <lineage>
        <taxon>Bacteria</taxon>
        <taxon>Pseudomonadati</taxon>
        <taxon>Planctomycetota</taxon>
        <taxon>Candidatus Brocadiia</taxon>
        <taxon>Candidatus Brocadiales</taxon>
        <taxon>Candidatus Scalinduaceae</taxon>
        <taxon>Candidatus Scalindua</taxon>
    </lineage>
</organism>
<proteinExistence type="predicted"/>
<reference evidence="1" key="1">
    <citation type="journal article" date="2021" name="ISME J.">
        <title>Fine-scale metabolic discontinuity in a stratified prokaryote microbiome of a Red Sea deep halocline.</title>
        <authorList>
            <person name="Michoud G."/>
            <person name="Ngugi D.K."/>
            <person name="Barozzi A."/>
            <person name="Merlino G."/>
            <person name="Calleja M.L."/>
            <person name="Delgado-Huertas A."/>
            <person name="Moran X.A.G."/>
            <person name="Daffonchio D."/>
        </authorList>
    </citation>
    <scope>NUCLEOTIDE SEQUENCE</scope>
    <source>
        <strain evidence="1">SuakinDeep_MAG55_1</strain>
    </source>
</reference>
<protein>
    <recommendedName>
        <fullName evidence="3">Tetratricopeptide repeat protein</fullName>
    </recommendedName>
</protein>